<proteinExistence type="inferred from homology"/>
<protein>
    <submittedName>
        <fullName evidence="4">Glycine/D-amino acid oxidase</fullName>
    </submittedName>
</protein>
<dbReference type="AlphaFoldDB" id="A0A1G9L2L1"/>
<dbReference type="GO" id="GO:0055130">
    <property type="term" value="P:D-alanine catabolic process"/>
    <property type="evidence" value="ECO:0007669"/>
    <property type="project" value="TreeGrafter"/>
</dbReference>
<dbReference type="STRING" id="525640.SAMN04487971_11317"/>
<dbReference type="SUPFAM" id="SSF51905">
    <property type="entry name" value="FAD/NAD(P)-binding domain"/>
    <property type="match status" value="1"/>
</dbReference>
<organism evidence="4 5">
    <name type="scientific">Paracoccus chinensis</name>
    <dbReference type="NCBI Taxonomy" id="525640"/>
    <lineage>
        <taxon>Bacteria</taxon>
        <taxon>Pseudomonadati</taxon>
        <taxon>Pseudomonadota</taxon>
        <taxon>Alphaproteobacteria</taxon>
        <taxon>Rhodobacterales</taxon>
        <taxon>Paracoccaceae</taxon>
        <taxon>Paracoccus</taxon>
    </lineage>
</organism>
<dbReference type="OrthoDB" id="9787190at2"/>
<accession>A0A1G9L2L1</accession>
<dbReference type="PANTHER" id="PTHR13847">
    <property type="entry name" value="SARCOSINE DEHYDROGENASE-RELATED"/>
    <property type="match status" value="1"/>
</dbReference>
<name>A0A1G9L2L1_9RHOB</name>
<dbReference type="InterPro" id="IPR036188">
    <property type="entry name" value="FAD/NAD-bd_sf"/>
</dbReference>
<dbReference type="Proteomes" id="UP000199555">
    <property type="component" value="Unassembled WGS sequence"/>
</dbReference>
<dbReference type="GO" id="GO:0005886">
    <property type="term" value="C:plasma membrane"/>
    <property type="evidence" value="ECO:0007669"/>
    <property type="project" value="TreeGrafter"/>
</dbReference>
<evidence type="ECO:0000259" key="3">
    <source>
        <dbReference type="Pfam" id="PF01266"/>
    </source>
</evidence>
<comment type="similarity">
    <text evidence="1">Belongs to the DadA oxidoreductase family.</text>
</comment>
<sequence>MDGFPITLSTPTEHVGPLPEAVDLAVIGGGIVGLMAAWALAREGQRVLVCEKGRMAGEQSGRNWGWVRQQGRDLAEMPLMIEALRIWRGLPDPLRRAVGFRQTGITYLARSEAHLAAYEQWLDGARAFGLDSQLLSRQGAETMLPNAAGWIGALHTPSDAQAEPLQAVPALARAAAEEGVTIRENCAVRGLHLSAGRVAGIETEAGPVRCERVILAGGAWSSLFLRAHGLSLPQLSVTSSVSVTGPLPELLPGAAADDRFAIRRRADGGYTLTPWSRHEFFIGPAAFRHLLPFLPQFLADPASTRFRPAAPAGFPDAWRRPRRAGGESPFEACRILDPRPAAGDLAAVRQHFARAFPAIGRPPIVRQWAGMIDVTPDSLPVIDHTPIPGLTVATGMSGHGFGIGPGVAGVLADLAMGRRPRHDLSPFRWGRFRRFRQPPSSAI</sequence>
<dbReference type="GO" id="GO:0008718">
    <property type="term" value="F:D-amino-acid dehydrogenase activity"/>
    <property type="evidence" value="ECO:0007669"/>
    <property type="project" value="TreeGrafter"/>
</dbReference>
<dbReference type="RefSeq" id="WP_090756772.1">
    <property type="nucleotide sequence ID" value="NZ_FNGE01000013.1"/>
</dbReference>
<dbReference type="Gene3D" id="3.50.50.60">
    <property type="entry name" value="FAD/NAD(P)-binding domain"/>
    <property type="match status" value="2"/>
</dbReference>
<dbReference type="InterPro" id="IPR006076">
    <property type="entry name" value="FAD-dep_OxRdtase"/>
</dbReference>
<evidence type="ECO:0000313" key="4">
    <source>
        <dbReference type="EMBL" id="SDL55937.1"/>
    </source>
</evidence>
<evidence type="ECO:0000256" key="1">
    <source>
        <dbReference type="ARBA" id="ARBA00009410"/>
    </source>
</evidence>
<reference evidence="5" key="1">
    <citation type="submission" date="2016-10" db="EMBL/GenBank/DDBJ databases">
        <authorList>
            <person name="Varghese N."/>
            <person name="Submissions S."/>
        </authorList>
    </citation>
    <scope>NUCLEOTIDE SEQUENCE [LARGE SCALE GENOMIC DNA]</scope>
    <source>
        <strain evidence="5">CGMCC 1.7655</strain>
    </source>
</reference>
<feature type="domain" description="FAD dependent oxidoreductase" evidence="3">
    <location>
        <begin position="23"/>
        <end position="414"/>
    </location>
</feature>
<dbReference type="PANTHER" id="PTHR13847:SF280">
    <property type="entry name" value="D-AMINO ACID DEHYDROGENASE"/>
    <property type="match status" value="1"/>
</dbReference>
<dbReference type="Gene3D" id="3.30.9.10">
    <property type="entry name" value="D-Amino Acid Oxidase, subunit A, domain 2"/>
    <property type="match status" value="2"/>
</dbReference>
<evidence type="ECO:0000256" key="2">
    <source>
        <dbReference type="ARBA" id="ARBA00023002"/>
    </source>
</evidence>
<keyword evidence="5" id="KW-1185">Reference proteome</keyword>
<dbReference type="Pfam" id="PF01266">
    <property type="entry name" value="DAO"/>
    <property type="match status" value="1"/>
</dbReference>
<gene>
    <name evidence="4" type="ORF">SAMN04487971_11317</name>
</gene>
<evidence type="ECO:0000313" key="5">
    <source>
        <dbReference type="Proteomes" id="UP000199555"/>
    </source>
</evidence>
<dbReference type="GO" id="GO:0005737">
    <property type="term" value="C:cytoplasm"/>
    <property type="evidence" value="ECO:0007669"/>
    <property type="project" value="TreeGrafter"/>
</dbReference>
<keyword evidence="2" id="KW-0560">Oxidoreductase</keyword>
<dbReference type="EMBL" id="FNGE01000013">
    <property type="protein sequence ID" value="SDL55937.1"/>
    <property type="molecule type" value="Genomic_DNA"/>
</dbReference>